<feature type="non-terminal residue" evidence="4">
    <location>
        <position position="240"/>
    </location>
</feature>
<keyword evidence="1" id="KW-0732">Signal</keyword>
<keyword evidence="2" id="KW-1015">Disulfide bond</keyword>
<dbReference type="Pfam" id="PF13385">
    <property type="entry name" value="Laminin_G_3"/>
    <property type="match status" value="1"/>
</dbReference>
<dbReference type="AlphaFoldDB" id="A0A383CKM8"/>
<evidence type="ECO:0000259" key="3">
    <source>
        <dbReference type="SMART" id="SM00560"/>
    </source>
</evidence>
<protein>
    <recommendedName>
        <fullName evidence="3">LamG-like jellyroll fold domain-containing protein</fullName>
    </recommendedName>
</protein>
<reference evidence="4" key="1">
    <citation type="submission" date="2018-05" db="EMBL/GenBank/DDBJ databases">
        <authorList>
            <person name="Lanie J.A."/>
            <person name="Ng W.-L."/>
            <person name="Kazmierczak K.M."/>
            <person name="Andrzejewski T.M."/>
            <person name="Davidsen T.M."/>
            <person name="Wayne K.J."/>
            <person name="Tettelin H."/>
            <person name="Glass J.I."/>
            <person name="Rusch D."/>
            <person name="Podicherti R."/>
            <person name="Tsui H.-C.T."/>
            <person name="Winkler M.E."/>
        </authorList>
    </citation>
    <scope>NUCLEOTIDE SEQUENCE</scope>
</reference>
<feature type="non-terminal residue" evidence="4">
    <location>
        <position position="1"/>
    </location>
</feature>
<dbReference type="EMBL" id="UINC01209788">
    <property type="protein sequence ID" value="SVE32956.1"/>
    <property type="molecule type" value="Genomic_DNA"/>
</dbReference>
<evidence type="ECO:0000256" key="1">
    <source>
        <dbReference type="ARBA" id="ARBA00022729"/>
    </source>
</evidence>
<dbReference type="InterPro" id="IPR013320">
    <property type="entry name" value="ConA-like_dom_sf"/>
</dbReference>
<dbReference type="SUPFAM" id="SSF49899">
    <property type="entry name" value="Concanavalin A-like lectins/glucanases"/>
    <property type="match status" value="2"/>
</dbReference>
<name>A0A383CKM8_9ZZZZ</name>
<sequence length="240" mass="25284">NGSGDHVNLGTSLTTEIAGDISLAAWVKFDNFDNSLATVISKVSDGLSSGYAIEKTGTQNKLSFWTGDGSGFCEVVSSELSTGTWYFVAATNDGSTSRIYIDGELTNTSNCGAPAGPTADLRIGVQSILSNDERYWDGSIDNVSIWDVVLTDTDILNLYQTSTNGDGEGLAAYWSFNSGDGNTLYDHSGNANHGEINGATWSVDAIIPPVPPVPGGNNSLSFDGTDDYAFVSSTDLDNIF</sequence>
<dbReference type="InterPro" id="IPR006558">
    <property type="entry name" value="LamG-like"/>
</dbReference>
<evidence type="ECO:0000313" key="4">
    <source>
        <dbReference type="EMBL" id="SVE32956.1"/>
    </source>
</evidence>
<proteinExistence type="predicted"/>
<organism evidence="4">
    <name type="scientific">marine metagenome</name>
    <dbReference type="NCBI Taxonomy" id="408172"/>
    <lineage>
        <taxon>unclassified sequences</taxon>
        <taxon>metagenomes</taxon>
        <taxon>ecological metagenomes</taxon>
    </lineage>
</organism>
<dbReference type="SMART" id="SM00560">
    <property type="entry name" value="LamGL"/>
    <property type="match status" value="1"/>
</dbReference>
<gene>
    <name evidence="4" type="ORF">METZ01_LOCUS485810</name>
</gene>
<evidence type="ECO:0000256" key="2">
    <source>
        <dbReference type="ARBA" id="ARBA00023157"/>
    </source>
</evidence>
<feature type="domain" description="LamG-like jellyroll fold" evidence="3">
    <location>
        <begin position="19"/>
        <end position="153"/>
    </location>
</feature>
<accession>A0A383CKM8</accession>
<dbReference type="Gene3D" id="2.60.120.200">
    <property type="match status" value="2"/>
</dbReference>